<feature type="transmembrane region" description="Helical" evidence="1">
    <location>
        <begin position="316"/>
        <end position="339"/>
    </location>
</feature>
<evidence type="ECO:0000256" key="1">
    <source>
        <dbReference type="HAMAP-Rule" id="MF_02062"/>
    </source>
</evidence>
<dbReference type="NCBIfam" id="TIGR00210">
    <property type="entry name" value="gltS"/>
    <property type="match status" value="1"/>
</dbReference>
<keyword evidence="1" id="KW-0472">Membrane</keyword>
<dbReference type="HAMAP" id="MF_02062">
    <property type="entry name" value="GltS"/>
    <property type="match status" value="1"/>
</dbReference>
<dbReference type="InterPro" id="IPR004445">
    <property type="entry name" value="GltS"/>
</dbReference>
<keyword evidence="1" id="KW-0813">Transport</keyword>
<comment type="caution">
    <text evidence="3">The sequence shown here is derived from an EMBL/GenBank/DDBJ whole genome shotgun (WGS) entry which is preliminary data.</text>
</comment>
<keyword evidence="1" id="KW-0812">Transmembrane</keyword>
<organism evidence="3 4">
    <name type="scientific">Roseibium denhamense</name>
    <dbReference type="NCBI Taxonomy" id="76305"/>
    <lineage>
        <taxon>Bacteria</taxon>
        <taxon>Pseudomonadati</taxon>
        <taxon>Pseudomonadota</taxon>
        <taxon>Alphaproteobacteria</taxon>
        <taxon>Hyphomicrobiales</taxon>
        <taxon>Stappiaceae</taxon>
        <taxon>Roseibium</taxon>
    </lineage>
</organism>
<evidence type="ECO:0000256" key="2">
    <source>
        <dbReference type="NCBIfam" id="TIGR00210"/>
    </source>
</evidence>
<dbReference type="Proteomes" id="UP001157914">
    <property type="component" value="Unassembled WGS sequence"/>
</dbReference>
<feature type="transmembrane region" description="Helical" evidence="1">
    <location>
        <begin position="285"/>
        <end position="304"/>
    </location>
</feature>
<keyword evidence="1" id="KW-0406">Ion transport</keyword>
<name>A0ABY1P3H4_9HYPH</name>
<keyword evidence="1" id="KW-0915">Sodium</keyword>
<keyword evidence="1" id="KW-0997">Cell inner membrane</keyword>
<gene>
    <name evidence="1" type="primary">gltS</name>
    <name evidence="3" type="ORF">SAMN06265374_2580</name>
</gene>
<dbReference type="RefSeq" id="WP_155190418.1">
    <property type="nucleotide sequence ID" value="NZ_BAAAEA010000002.1"/>
</dbReference>
<reference evidence="3 4" key="1">
    <citation type="submission" date="2017-05" db="EMBL/GenBank/DDBJ databases">
        <authorList>
            <person name="Varghese N."/>
            <person name="Submissions S."/>
        </authorList>
    </citation>
    <scope>NUCLEOTIDE SEQUENCE [LARGE SCALE GENOMIC DNA]</scope>
    <source>
        <strain evidence="3 4">DSM 15949</strain>
    </source>
</reference>
<keyword evidence="1" id="KW-0769">Symport</keyword>
<sequence>MNPGVLSLDEFVSFNLAILVYFLGVRLNKKVALLRRYNIPEPVSGGLLVSFAAFVTFSVLNVEISFSLESRDYLLFCFFTAIGLNARFAELLKGGRPLLLLLILTVGYMCLQNAVGASIAVALGLPVGFGLLGGTISLVGGHGTAIAWGPRLVEDYGVIGAVEIGAATATLGLIAASLLGGPIGNYLIERRGARPDPNRPEEAPMIGLETEDEADAKVTHTGLMRAILVLNIAIALGVVLQEALKVGIGLDLPIFVCCLFCGILLSNSVPVVFKRMTWPAGSRSLAVISDLALGIFLTMSLMSLQLWTLAGLAGPMLLILFSQIAVVTFFIIWVVFPLMGRNYNAAVLGSGFAGFALGATPTAIANMTAVTKQYGPATQAFLILPLVSAFFVDLANAVIILLFLGGNV</sequence>
<protein>
    <recommendedName>
        <fullName evidence="1 2">Sodium/glutamate symporter</fullName>
    </recommendedName>
</protein>
<proteinExistence type="inferred from homology"/>
<feature type="transmembrane region" description="Helical" evidence="1">
    <location>
        <begin position="345"/>
        <end position="369"/>
    </location>
</feature>
<feature type="transmembrane region" description="Helical" evidence="1">
    <location>
        <begin position="381"/>
        <end position="404"/>
    </location>
</feature>
<feature type="transmembrane region" description="Helical" evidence="1">
    <location>
        <begin position="252"/>
        <end position="273"/>
    </location>
</feature>
<feature type="transmembrane region" description="Helical" evidence="1">
    <location>
        <begin position="99"/>
        <end position="123"/>
    </location>
</feature>
<dbReference type="Pfam" id="PF03616">
    <property type="entry name" value="Glt_symporter"/>
    <property type="match status" value="1"/>
</dbReference>
<evidence type="ECO:0000313" key="4">
    <source>
        <dbReference type="Proteomes" id="UP001157914"/>
    </source>
</evidence>
<dbReference type="PANTHER" id="PTHR36178">
    <property type="entry name" value="SLR0625 PROTEIN"/>
    <property type="match status" value="1"/>
</dbReference>
<feature type="transmembrane region" description="Helical" evidence="1">
    <location>
        <begin position="46"/>
        <end position="67"/>
    </location>
</feature>
<feature type="transmembrane region" description="Helical" evidence="1">
    <location>
        <begin position="6"/>
        <end position="25"/>
    </location>
</feature>
<comment type="similarity">
    <text evidence="1">Belongs to the glutamate:Na(+) symporter (ESS) (TC 2.A.27) family.</text>
</comment>
<evidence type="ECO:0000313" key="3">
    <source>
        <dbReference type="EMBL" id="SMP25551.1"/>
    </source>
</evidence>
<feature type="transmembrane region" description="Helical" evidence="1">
    <location>
        <begin position="156"/>
        <end position="179"/>
    </location>
</feature>
<dbReference type="EMBL" id="FXTT01000003">
    <property type="protein sequence ID" value="SMP25551.1"/>
    <property type="molecule type" value="Genomic_DNA"/>
</dbReference>
<feature type="transmembrane region" description="Helical" evidence="1">
    <location>
        <begin position="129"/>
        <end position="149"/>
    </location>
</feature>
<keyword evidence="1" id="KW-1133">Transmembrane helix</keyword>
<feature type="transmembrane region" description="Helical" evidence="1">
    <location>
        <begin position="222"/>
        <end position="240"/>
    </location>
</feature>
<comment type="function">
    <text evidence="1">Catalyzes the sodium-dependent transport of glutamate.</text>
</comment>
<comment type="subcellular location">
    <subcellularLocation>
        <location evidence="1">Cell inner membrane</location>
        <topology evidence="1">Multi-pass membrane protein</topology>
    </subcellularLocation>
</comment>
<keyword evidence="1" id="KW-0739">Sodium transport</keyword>
<accession>A0ABY1P3H4</accession>
<keyword evidence="4" id="KW-1185">Reference proteome</keyword>
<keyword evidence="1" id="KW-1003">Cell membrane</keyword>
<dbReference type="PANTHER" id="PTHR36178:SF1">
    <property type="entry name" value="SODIUM_GLUTAMATE SYMPORTER"/>
    <property type="match status" value="1"/>
</dbReference>
<keyword evidence="1" id="KW-0029">Amino-acid transport</keyword>